<proteinExistence type="predicted"/>
<dbReference type="Gene3D" id="3.40.30.10">
    <property type="entry name" value="Glutaredoxin"/>
    <property type="match status" value="1"/>
</dbReference>
<dbReference type="SUPFAM" id="SSF47616">
    <property type="entry name" value="GST C-terminal domain-like"/>
    <property type="match status" value="1"/>
</dbReference>
<dbReference type="InterPro" id="IPR040079">
    <property type="entry name" value="Glutathione_S-Trfase"/>
</dbReference>
<dbReference type="SFLD" id="SFLDS00019">
    <property type="entry name" value="Glutathione_Transferase_(cytos"/>
    <property type="match status" value="1"/>
</dbReference>
<dbReference type="InterPro" id="IPR050983">
    <property type="entry name" value="GST_Omega/HSP26"/>
</dbReference>
<gene>
    <name evidence="2" type="ordered locus">BTH_I0235</name>
</gene>
<dbReference type="InterPro" id="IPR036249">
    <property type="entry name" value="Thioredoxin-like_sf"/>
</dbReference>
<dbReference type="PROSITE" id="PS50404">
    <property type="entry name" value="GST_NTER"/>
    <property type="match status" value="1"/>
</dbReference>
<dbReference type="PANTHER" id="PTHR43968">
    <property type="match status" value="1"/>
</dbReference>
<keyword evidence="3" id="KW-1185">Reference proteome</keyword>
<dbReference type="SUPFAM" id="SSF52833">
    <property type="entry name" value="Thioredoxin-like"/>
    <property type="match status" value="1"/>
</dbReference>
<feature type="domain" description="GST N-terminal" evidence="1">
    <location>
        <begin position="20"/>
        <end position="101"/>
    </location>
</feature>
<dbReference type="EMBL" id="CP000086">
    <property type="protein sequence ID" value="ABC36799.1"/>
    <property type="molecule type" value="Genomic_DNA"/>
</dbReference>
<reference evidence="2 3" key="1">
    <citation type="journal article" date="2005" name="BMC Genomics">
        <title>Bacterial genome adaptation to niches: divergence of the potential virulence genes in three Burkholderia species of different survival strategies.</title>
        <authorList>
            <person name="Kim H.S."/>
            <person name="Schell M.A."/>
            <person name="Yu Y."/>
            <person name="Ulrich R.L."/>
            <person name="Sarria S.H."/>
            <person name="Nierman W.C."/>
            <person name="DeShazer D."/>
        </authorList>
    </citation>
    <scope>NUCLEOTIDE SEQUENCE [LARGE SCALE GENOMIC DNA]</scope>
    <source>
        <strain evidence="3">ATCC 700388 / DSM 13276 / CCUG 48851 / CIP 106301 / E264</strain>
    </source>
</reference>
<dbReference type="KEGG" id="bte:BTH_I0235"/>
<dbReference type="GO" id="GO:0005737">
    <property type="term" value="C:cytoplasm"/>
    <property type="evidence" value="ECO:0007669"/>
    <property type="project" value="TreeGrafter"/>
</dbReference>
<dbReference type="Pfam" id="PF13409">
    <property type="entry name" value="GST_N_2"/>
    <property type="match status" value="1"/>
</dbReference>
<name>Q2T206_BURTA</name>
<evidence type="ECO:0000313" key="2">
    <source>
        <dbReference type="EMBL" id="ABC36799.1"/>
    </source>
</evidence>
<evidence type="ECO:0000259" key="1">
    <source>
        <dbReference type="PROSITE" id="PS50404"/>
    </source>
</evidence>
<dbReference type="Pfam" id="PF13410">
    <property type="entry name" value="GST_C_2"/>
    <property type="match status" value="1"/>
</dbReference>
<dbReference type="HOGENOM" id="CLU_070658_0_0_4"/>
<dbReference type="InterPro" id="IPR036282">
    <property type="entry name" value="Glutathione-S-Trfase_C_sf"/>
</dbReference>
<dbReference type="PANTHER" id="PTHR43968:SF6">
    <property type="entry name" value="GLUTATHIONE S-TRANSFERASE OMEGA"/>
    <property type="match status" value="1"/>
</dbReference>
<organism evidence="2 3">
    <name type="scientific">Burkholderia thailandensis (strain ATCC 700388 / DSM 13276 / CCUG 48851 / CIP 106301 / E264)</name>
    <dbReference type="NCBI Taxonomy" id="271848"/>
    <lineage>
        <taxon>Bacteria</taxon>
        <taxon>Pseudomonadati</taxon>
        <taxon>Pseudomonadota</taxon>
        <taxon>Betaproteobacteria</taxon>
        <taxon>Burkholderiales</taxon>
        <taxon>Burkholderiaceae</taxon>
        <taxon>Burkholderia</taxon>
        <taxon>pseudomallei group</taxon>
    </lineage>
</organism>
<dbReference type="Proteomes" id="UP000001930">
    <property type="component" value="Chromosome I"/>
</dbReference>
<dbReference type="InterPro" id="IPR004045">
    <property type="entry name" value="Glutathione_S-Trfase_N"/>
</dbReference>
<dbReference type="Gene3D" id="1.20.1050.10">
    <property type="match status" value="1"/>
</dbReference>
<evidence type="ECO:0000313" key="3">
    <source>
        <dbReference type="Proteomes" id="UP000001930"/>
    </source>
</evidence>
<dbReference type="CDD" id="cd03194">
    <property type="entry name" value="GST_C_3"/>
    <property type="match status" value="1"/>
</dbReference>
<dbReference type="CDD" id="cd03043">
    <property type="entry name" value="GST_N_1"/>
    <property type="match status" value="1"/>
</dbReference>
<dbReference type="AlphaFoldDB" id="Q2T206"/>
<sequence>MRPRPPRVDRTIDNYRMNPMKLVIGDKNYSSWSMRPWVLMKHFGIPFDEVMIGLRLDDTAQRILAHSPSGKVPCLVDDDGGAVWDSLAIVETLAERFAQHALWPRDPAARAHARSVSAEMHAGFPALRSEMPLNVRESHPGRGATPAALADVARIDELWRTCLAASGGPFLFGEFSIADAMYAPVVLRFKTYAPPLSPEASAYAARVAELPAVREWVEGARGETRVIDIYGPSR</sequence>
<protein>
    <submittedName>
        <fullName evidence="2">Glutathione S-transferase, N-terminal domain protein</fullName>
    </submittedName>
</protein>
<accession>Q2T206</accession>